<gene>
    <name evidence="1" type="ORF">LVJ82_18270</name>
</gene>
<evidence type="ECO:0000313" key="2">
    <source>
        <dbReference type="Proteomes" id="UP000832011"/>
    </source>
</evidence>
<keyword evidence="2" id="KW-1185">Reference proteome</keyword>
<dbReference type="Proteomes" id="UP000832011">
    <property type="component" value="Chromosome"/>
</dbReference>
<name>A0ABY4E0N6_9NEIS</name>
<dbReference type="EMBL" id="CP091511">
    <property type="protein sequence ID" value="UOO89362.1"/>
    <property type="molecule type" value="Genomic_DNA"/>
</dbReference>
<proteinExistence type="predicted"/>
<organism evidence="1 2">
    <name type="scientific">Vitreoscilla massiliensis</name>
    <dbReference type="NCBI Taxonomy" id="1689272"/>
    <lineage>
        <taxon>Bacteria</taxon>
        <taxon>Pseudomonadati</taxon>
        <taxon>Pseudomonadota</taxon>
        <taxon>Betaproteobacteria</taxon>
        <taxon>Neisseriales</taxon>
        <taxon>Neisseriaceae</taxon>
        <taxon>Vitreoscilla</taxon>
    </lineage>
</organism>
<dbReference type="RefSeq" id="WP_058357061.1">
    <property type="nucleotide sequence ID" value="NZ_CABKVG010000010.1"/>
</dbReference>
<evidence type="ECO:0000313" key="1">
    <source>
        <dbReference type="EMBL" id="UOO89362.1"/>
    </source>
</evidence>
<sequence length="61" mass="7075">MAYKRDCARAESIRIKDATDAHIRSLFRGLPHPKPTDKQRELASRRIAASVDRYYLESTLE</sequence>
<accession>A0ABY4E0N6</accession>
<protein>
    <submittedName>
        <fullName evidence="1">Uncharacterized protein</fullName>
    </submittedName>
</protein>
<reference evidence="1 2" key="1">
    <citation type="journal article" date="2022" name="Res Sq">
        <title>Evolution of multicellular longitudinally dividing oral cavity symbionts (Neisseriaceae).</title>
        <authorList>
            <person name="Nyongesa S."/>
            <person name="Weber P."/>
            <person name="Bernet E."/>
            <person name="Pullido F."/>
            <person name="Nieckarz M."/>
            <person name="Delaby M."/>
            <person name="Nieves C."/>
            <person name="Viehboeck T."/>
            <person name="Krause N."/>
            <person name="Rivera-Millot A."/>
            <person name="Nakamura A."/>
            <person name="Vischer N."/>
            <person name="VanNieuwenhze M."/>
            <person name="Brun Y."/>
            <person name="Cava F."/>
            <person name="Bulgheresi S."/>
            <person name="Veyrier F."/>
        </authorList>
    </citation>
    <scope>NUCLEOTIDE SEQUENCE [LARGE SCALE GENOMIC DNA]</scope>
    <source>
        <strain evidence="1 2">SN4</strain>
    </source>
</reference>